<evidence type="ECO:0000313" key="3">
    <source>
        <dbReference type="EMBL" id="KAK7733272.1"/>
    </source>
</evidence>
<accession>A0ABR1PD37</accession>
<comment type="caution">
    <text evidence="3">The sequence shown here is derived from an EMBL/GenBank/DDBJ whole genome shotgun (WGS) entry which is preliminary data.</text>
</comment>
<proteinExistence type="predicted"/>
<gene>
    <name evidence="3" type="ORF">SLS63_004801</name>
</gene>
<evidence type="ECO:0000259" key="2">
    <source>
        <dbReference type="Pfam" id="PF22917"/>
    </source>
</evidence>
<reference evidence="3 4" key="1">
    <citation type="submission" date="2024-02" db="EMBL/GenBank/DDBJ databases">
        <title>De novo assembly and annotation of 12 fungi associated with fruit tree decline syndrome in Ontario, Canada.</title>
        <authorList>
            <person name="Sulman M."/>
            <person name="Ellouze W."/>
            <person name="Ilyukhin E."/>
        </authorList>
    </citation>
    <scope>NUCLEOTIDE SEQUENCE [LARGE SCALE GENOMIC DNA]</scope>
    <source>
        <strain evidence="3 4">M169</strain>
    </source>
</reference>
<feature type="domain" description="PRISE-like Rossmann-fold" evidence="2">
    <location>
        <begin position="40"/>
        <end position="138"/>
    </location>
</feature>
<dbReference type="PANTHER" id="PTHR32487">
    <property type="entry name" value="3-OXO-DELTA(4,5)-STEROID 5-BETA-REDUCTASE"/>
    <property type="match status" value="1"/>
</dbReference>
<name>A0ABR1PD37_DIAER</name>
<dbReference type="Gene3D" id="3.40.50.720">
    <property type="entry name" value="NAD(P)-binding Rossmann-like Domain"/>
    <property type="match status" value="2"/>
</dbReference>
<sequence>MNGRVAFVTGANGISGNAIVERLIRTTREECIIKQLSKVCKDVTHAYFASYIHVADFKSLRDKNVPLFQNFLQAIDTVAPNLERVCLQTGNKHYGCHLGPVPIPLSESLGRLDKSGTNFYYEQEDILFELAEKRSWSYNIVPVTQFSKAKGTTETYDNEVLLVAWAIDKRSVWERICAKYGGKPEAFDWGTWQFFEWSLGKTWPTVASNAKARRYGWKRIDNTYDAWIDTFKTLANAGVIPTQAALCPDREEDARRIGPPPPEEGMCLMRNGDTSQR</sequence>
<dbReference type="InterPro" id="IPR036291">
    <property type="entry name" value="NAD(P)-bd_dom_sf"/>
</dbReference>
<organism evidence="3 4">
    <name type="scientific">Diaporthe eres</name>
    <name type="common">Phomopsis oblonga</name>
    <dbReference type="NCBI Taxonomy" id="83184"/>
    <lineage>
        <taxon>Eukaryota</taxon>
        <taxon>Fungi</taxon>
        <taxon>Dikarya</taxon>
        <taxon>Ascomycota</taxon>
        <taxon>Pezizomycotina</taxon>
        <taxon>Sordariomycetes</taxon>
        <taxon>Sordariomycetidae</taxon>
        <taxon>Diaporthales</taxon>
        <taxon>Diaporthaceae</taxon>
        <taxon>Diaporthe</taxon>
        <taxon>Diaporthe eres species complex</taxon>
    </lineage>
</organism>
<dbReference type="SUPFAM" id="SSF51735">
    <property type="entry name" value="NAD(P)-binding Rossmann-fold domains"/>
    <property type="match status" value="1"/>
</dbReference>
<dbReference type="InterPro" id="IPR055222">
    <property type="entry name" value="PRISE-like_Rossmann-fold"/>
</dbReference>
<dbReference type="Proteomes" id="UP001430848">
    <property type="component" value="Unassembled WGS sequence"/>
</dbReference>
<dbReference type="EMBL" id="JAKNSF020000018">
    <property type="protein sequence ID" value="KAK7733272.1"/>
    <property type="molecule type" value="Genomic_DNA"/>
</dbReference>
<evidence type="ECO:0000313" key="4">
    <source>
        <dbReference type="Proteomes" id="UP001430848"/>
    </source>
</evidence>
<dbReference type="Pfam" id="PF22917">
    <property type="entry name" value="PRISE"/>
    <property type="match status" value="1"/>
</dbReference>
<evidence type="ECO:0000256" key="1">
    <source>
        <dbReference type="SAM" id="MobiDB-lite"/>
    </source>
</evidence>
<keyword evidence="4" id="KW-1185">Reference proteome</keyword>
<protein>
    <recommendedName>
        <fullName evidence="2">PRISE-like Rossmann-fold domain-containing protein</fullName>
    </recommendedName>
</protein>
<feature type="region of interest" description="Disordered" evidence="1">
    <location>
        <begin position="250"/>
        <end position="277"/>
    </location>
</feature>
<dbReference type="PANTHER" id="PTHR32487:SF0">
    <property type="entry name" value="3-OXO-DELTA(4,5)-STEROID 5-BETA-REDUCTASE"/>
    <property type="match status" value="1"/>
</dbReference>